<dbReference type="PROSITE" id="PS51192">
    <property type="entry name" value="HELICASE_ATP_BIND_1"/>
    <property type="match status" value="1"/>
</dbReference>
<dbReference type="Proteomes" id="UP000011686">
    <property type="component" value="Chromosome"/>
</dbReference>
<dbReference type="GO" id="GO:0016887">
    <property type="term" value="F:ATP hydrolysis activity"/>
    <property type="evidence" value="ECO:0007669"/>
    <property type="project" value="RHEA"/>
</dbReference>
<dbReference type="CDD" id="cd17929">
    <property type="entry name" value="DEXHc_priA"/>
    <property type="match status" value="1"/>
</dbReference>
<dbReference type="Gene3D" id="3.40.50.300">
    <property type="entry name" value="P-loop containing nucleotide triphosphate hydrolases"/>
    <property type="match status" value="2"/>
</dbReference>
<evidence type="ECO:0000256" key="1">
    <source>
        <dbReference type="ARBA" id="ARBA00022515"/>
    </source>
</evidence>
<dbReference type="GO" id="GO:0006302">
    <property type="term" value="P:double-strand break repair"/>
    <property type="evidence" value="ECO:0007669"/>
    <property type="project" value="InterPro"/>
</dbReference>
<keyword evidence="7 12" id="KW-0862">Zinc</keyword>
<keyword evidence="3 12" id="KW-0479">Metal-binding</keyword>
<dbReference type="GO" id="GO:1990077">
    <property type="term" value="C:primosome complex"/>
    <property type="evidence" value="ECO:0007669"/>
    <property type="project" value="UniProtKB-UniRule"/>
</dbReference>
<dbReference type="PANTHER" id="PTHR30580">
    <property type="entry name" value="PRIMOSOMAL PROTEIN N"/>
    <property type="match status" value="1"/>
</dbReference>
<evidence type="ECO:0000313" key="14">
    <source>
        <dbReference type="EMBL" id="AGF47361.1"/>
    </source>
</evidence>
<dbReference type="FunFam" id="3.40.50.300:FF:000489">
    <property type="entry name" value="Primosome assembly protein PriA"/>
    <property type="match status" value="1"/>
</dbReference>
<dbReference type="HAMAP" id="MF_00983">
    <property type="entry name" value="PriA"/>
    <property type="match status" value="1"/>
</dbReference>
<feature type="binding site" evidence="12">
    <location>
        <position position="394"/>
    </location>
    <ligand>
        <name>Zn(2+)</name>
        <dbReference type="ChEBI" id="CHEBI:29105"/>
        <label>1</label>
    </ligand>
</feature>
<evidence type="ECO:0000256" key="3">
    <source>
        <dbReference type="ARBA" id="ARBA00022723"/>
    </source>
</evidence>
<keyword evidence="9 12" id="KW-0238">DNA-binding</keyword>
<keyword evidence="4 12" id="KW-0547">Nucleotide-binding</keyword>
<keyword evidence="10 12" id="KW-0413">Isomerase</keyword>
<dbReference type="InterPro" id="IPR005259">
    <property type="entry name" value="PriA"/>
</dbReference>
<dbReference type="eggNOG" id="COG1198">
    <property type="taxonomic scope" value="Bacteria"/>
</dbReference>
<keyword evidence="15" id="KW-1185">Reference proteome</keyword>
<comment type="catalytic activity">
    <reaction evidence="12">
        <text>Couples ATP hydrolysis with the unwinding of duplex DNA by translocating in the 3'-5' direction.</text>
        <dbReference type="EC" id="5.6.2.4"/>
    </reaction>
</comment>
<keyword evidence="8 12" id="KW-0067">ATP-binding</keyword>
<dbReference type="GO" id="GO:0008270">
    <property type="term" value="F:zinc ion binding"/>
    <property type="evidence" value="ECO:0007669"/>
    <property type="project" value="UniProtKB-UniRule"/>
</dbReference>
<evidence type="ECO:0000256" key="11">
    <source>
        <dbReference type="ARBA" id="ARBA00048988"/>
    </source>
</evidence>
<dbReference type="InterPro" id="IPR042115">
    <property type="entry name" value="PriA_3primeBD_sf"/>
</dbReference>
<evidence type="ECO:0000256" key="7">
    <source>
        <dbReference type="ARBA" id="ARBA00022833"/>
    </source>
</evidence>
<dbReference type="GO" id="GO:0006269">
    <property type="term" value="P:DNA replication, synthesis of primer"/>
    <property type="evidence" value="ECO:0007669"/>
    <property type="project" value="UniProtKB-KW"/>
</dbReference>
<feature type="binding site" evidence="12">
    <location>
        <position position="400"/>
    </location>
    <ligand>
        <name>Zn(2+)</name>
        <dbReference type="ChEBI" id="CHEBI:29105"/>
        <label>2</label>
    </ligand>
</feature>
<evidence type="ECO:0000256" key="5">
    <source>
        <dbReference type="ARBA" id="ARBA00022801"/>
    </source>
</evidence>
<reference evidence="14 15" key="1">
    <citation type="journal article" date="2013" name="Genome Biol. Evol.">
        <title>Genome evolution and phylogenomic analysis of candidatus kinetoplastibacterium, the betaproteobacterial endosymbionts of strigomonas and angomonas.</title>
        <authorList>
            <person name="Alves J.M."/>
            <person name="Serrano M.G."/>
            <person name="Maia da Silva F."/>
            <person name="Voegtly L.J."/>
            <person name="Matveyev A.V."/>
            <person name="Teixeira M.M."/>
            <person name="Camargo E.P."/>
            <person name="Buck G.A."/>
        </authorList>
    </citation>
    <scope>NUCLEOTIDE SEQUENCE [LARGE SCALE GENOMIC DNA]</scope>
    <source>
        <strain evidence="14 15">TCC036E</strain>
    </source>
</reference>
<dbReference type="PATRIC" id="fig|1208918.3.peg.57"/>
<evidence type="ECO:0000256" key="10">
    <source>
        <dbReference type="ARBA" id="ARBA00023235"/>
    </source>
</evidence>
<comment type="subunit">
    <text evidence="12">Component of the replication restart primosome.</text>
</comment>
<dbReference type="AlphaFoldDB" id="M1LTD5"/>
<protein>
    <recommendedName>
        <fullName evidence="12">Replication restart protein PriA</fullName>
    </recommendedName>
    <alternativeName>
        <fullName evidence="12">ATP-dependent DNA helicase PriA</fullName>
        <ecNumber evidence="12">5.6.2.4</ecNumber>
    </alternativeName>
    <alternativeName>
        <fullName evidence="12">DNA 3'-5' helicase PriA</fullName>
    </alternativeName>
</protein>
<dbReference type="RefSeq" id="WP_015389048.1">
    <property type="nucleotide sequence ID" value="NC_020283.1"/>
</dbReference>
<proteinExistence type="inferred from homology"/>
<sequence>MQNNQDNDVGGYFWLKVAIRSPMGSVFEYKSKEKILLGSRVIVPFGKRTIIGVVCGYLLQPSFELSQMKMVIEVLGDLPPFSSDWLRLIKFTSEYYQRSLGDVIYSVIPAPLRNFSAYQGKKKVKLSPVVRANLKTTQYNLSSKESTYQLNNQQQEAINKIISLDAFRVVVLHGVTGSGKTEVYLNSAKSFLNIGKQILFLVPEINLTPQLENAVRSYLDNLIKQEEIVVIHSGLSIQERVRSWSRIQKSQARVVLGTRMAIFAPMNNLGLIIIDEEHDISYKQQNGLKYSARDVAIWRAKDLNIPIILGSATPSLETWNHVNNNRYLLISLDKRVKNIKMPIIRLVDTKNILFSSVLTDELIEAIKVRISKKEQSLIFINRRGYAPVFYCYACNWISNCPRCSVYTVIHSYPNNHYELHCHHCGYHSHIPKICPDCGNQDLKTIGFGTQKIEETLFSIFPEAKIVRIDSDTTKNKGSVNLLLSAVHGGEVDILIGTQMVTKGHDFSMVSLVGVINSDSMLFSQDFRSSERLFSQLMQVSGRAGRHLDDAEVIIQTSFTDHLVYQSLIKYDYVGFANTLLEERKKTLLPPYIFQALLTVESKKIDISMSFLEKINFSIKNDILQKFAKRNQIICYEPLPARLVKISNVERAQLLIESSARSTLLSFLRLLIPNISANQSSKIRWHLEVDPLEI</sequence>
<dbReference type="NCBIfam" id="TIGR00595">
    <property type="entry name" value="priA"/>
    <property type="match status" value="1"/>
</dbReference>
<feature type="binding site" evidence="12">
    <location>
        <position position="403"/>
    </location>
    <ligand>
        <name>Zn(2+)</name>
        <dbReference type="ChEBI" id="CHEBI:29105"/>
        <label>2</label>
    </ligand>
</feature>
<dbReference type="KEGG" id="kct:CDEE_0277"/>
<comment type="catalytic activity">
    <reaction evidence="11 12">
        <text>ATP + H2O = ADP + phosphate + H(+)</text>
        <dbReference type="Rhea" id="RHEA:13065"/>
        <dbReference type="ChEBI" id="CHEBI:15377"/>
        <dbReference type="ChEBI" id="CHEBI:15378"/>
        <dbReference type="ChEBI" id="CHEBI:30616"/>
        <dbReference type="ChEBI" id="CHEBI:43474"/>
        <dbReference type="ChEBI" id="CHEBI:456216"/>
        <dbReference type="EC" id="5.6.2.4"/>
    </reaction>
</comment>
<dbReference type="Pfam" id="PF17764">
    <property type="entry name" value="PriA_3primeBD"/>
    <property type="match status" value="1"/>
</dbReference>
<gene>
    <name evidence="12" type="primary">priA</name>
    <name evidence="14" type="ORF">CDEE_0277</name>
</gene>
<evidence type="ECO:0000256" key="6">
    <source>
        <dbReference type="ARBA" id="ARBA00022806"/>
    </source>
</evidence>
<feature type="binding site" evidence="12">
    <location>
        <position position="424"/>
    </location>
    <ligand>
        <name>Zn(2+)</name>
        <dbReference type="ChEBI" id="CHEBI:29105"/>
        <label>2</label>
    </ligand>
</feature>
<dbReference type="HOGENOM" id="CLU_013353_4_0_4"/>
<dbReference type="Pfam" id="PF18074">
    <property type="entry name" value="PriA_C"/>
    <property type="match status" value="1"/>
</dbReference>
<keyword evidence="6 12" id="KW-0347">Helicase</keyword>
<evidence type="ECO:0000256" key="8">
    <source>
        <dbReference type="ARBA" id="ARBA00022840"/>
    </source>
</evidence>
<dbReference type="InterPro" id="IPR041222">
    <property type="entry name" value="PriA_3primeBD"/>
</dbReference>
<dbReference type="GO" id="GO:0006310">
    <property type="term" value="P:DNA recombination"/>
    <property type="evidence" value="ECO:0007669"/>
    <property type="project" value="InterPro"/>
</dbReference>
<feature type="binding site" evidence="12">
    <location>
        <position position="437"/>
    </location>
    <ligand>
        <name>Zn(2+)</name>
        <dbReference type="ChEBI" id="CHEBI:29105"/>
        <label>1</label>
    </ligand>
</feature>
<dbReference type="GO" id="GO:0003677">
    <property type="term" value="F:DNA binding"/>
    <property type="evidence" value="ECO:0007669"/>
    <property type="project" value="UniProtKB-UniRule"/>
</dbReference>
<dbReference type="InterPro" id="IPR041236">
    <property type="entry name" value="PriA_C"/>
</dbReference>
<dbReference type="STRING" id="1208918.CDEE_0277"/>
<feature type="binding site" evidence="12">
    <location>
        <position position="391"/>
    </location>
    <ligand>
        <name>Zn(2+)</name>
        <dbReference type="ChEBI" id="CHEBI:29105"/>
        <label>1</label>
    </ligand>
</feature>
<evidence type="ECO:0000256" key="2">
    <source>
        <dbReference type="ARBA" id="ARBA00022705"/>
    </source>
</evidence>
<dbReference type="EMBL" id="CP003804">
    <property type="protein sequence ID" value="AGF47361.1"/>
    <property type="molecule type" value="Genomic_DNA"/>
</dbReference>
<dbReference type="SUPFAM" id="SSF52540">
    <property type="entry name" value="P-loop containing nucleoside triphosphate hydrolases"/>
    <property type="match status" value="1"/>
</dbReference>
<feature type="domain" description="Helicase ATP-binding" evidence="13">
    <location>
        <begin position="161"/>
        <end position="332"/>
    </location>
</feature>
<dbReference type="InterPro" id="IPR027417">
    <property type="entry name" value="P-loop_NTPase"/>
</dbReference>
<dbReference type="CDD" id="cd18804">
    <property type="entry name" value="SF2_C_priA"/>
    <property type="match status" value="1"/>
</dbReference>
<evidence type="ECO:0000256" key="12">
    <source>
        <dbReference type="HAMAP-Rule" id="MF_00983"/>
    </source>
</evidence>
<keyword evidence="1 12" id="KW-0639">Primosome</keyword>
<name>M1LTD5_9PROT</name>
<keyword evidence="5 12" id="KW-0378">Hydrolase</keyword>
<comment type="function">
    <text evidence="12">Initiates the restart of stalled replication forks, which reloads the replicative helicase on sites other than the origin of replication. Recognizes and binds to abandoned replication forks and remodels them to uncover a helicase loading site. Promotes assembly of the primosome at these replication forks.</text>
</comment>
<dbReference type="PANTHER" id="PTHR30580:SF0">
    <property type="entry name" value="PRIMOSOMAL PROTEIN N"/>
    <property type="match status" value="1"/>
</dbReference>
<keyword evidence="2 12" id="KW-0235">DNA replication</keyword>
<dbReference type="EC" id="5.6.2.4" evidence="12"/>
<dbReference type="InterPro" id="IPR001650">
    <property type="entry name" value="Helicase_C-like"/>
</dbReference>
<evidence type="ECO:0000256" key="4">
    <source>
        <dbReference type="ARBA" id="ARBA00022741"/>
    </source>
</evidence>
<dbReference type="GO" id="GO:0043138">
    <property type="term" value="F:3'-5' DNA helicase activity"/>
    <property type="evidence" value="ECO:0007669"/>
    <property type="project" value="UniProtKB-EC"/>
</dbReference>
<evidence type="ECO:0000256" key="9">
    <source>
        <dbReference type="ARBA" id="ARBA00023125"/>
    </source>
</evidence>
<organism evidence="14 15">
    <name type="scientific">Candidatus Kinetoplastidibacterium crithidiae TCC036E</name>
    <dbReference type="NCBI Taxonomy" id="1208918"/>
    <lineage>
        <taxon>Bacteria</taxon>
        <taxon>Pseudomonadati</taxon>
        <taxon>Pseudomonadota</taxon>
        <taxon>Betaproteobacteria</taxon>
        <taxon>Candidatus Kinetoplastidibacterium</taxon>
    </lineage>
</organism>
<dbReference type="InterPro" id="IPR011545">
    <property type="entry name" value="DEAD/DEAH_box_helicase_dom"/>
</dbReference>
<feature type="binding site" evidence="12">
    <location>
        <position position="421"/>
    </location>
    <ligand>
        <name>Zn(2+)</name>
        <dbReference type="ChEBI" id="CHEBI:29105"/>
        <label>2</label>
    </ligand>
</feature>
<dbReference type="SMART" id="SM00490">
    <property type="entry name" value="HELICc"/>
    <property type="match status" value="1"/>
</dbReference>
<dbReference type="Pfam" id="PF00270">
    <property type="entry name" value="DEAD"/>
    <property type="match status" value="1"/>
</dbReference>
<comment type="similarity">
    <text evidence="12">Belongs to the helicase family. PriA subfamily.</text>
</comment>
<dbReference type="GO" id="GO:0005524">
    <property type="term" value="F:ATP binding"/>
    <property type="evidence" value="ECO:0007669"/>
    <property type="project" value="UniProtKB-UniRule"/>
</dbReference>
<feature type="binding site" evidence="12">
    <location>
        <position position="434"/>
    </location>
    <ligand>
        <name>Zn(2+)</name>
        <dbReference type="ChEBI" id="CHEBI:29105"/>
        <label>1</label>
    </ligand>
</feature>
<comment type="cofactor">
    <cofactor evidence="12">
        <name>Zn(2+)</name>
        <dbReference type="ChEBI" id="CHEBI:29105"/>
    </cofactor>
    <text evidence="12">Binds 2 zinc ions per subunit.</text>
</comment>
<evidence type="ECO:0000259" key="13">
    <source>
        <dbReference type="PROSITE" id="PS51192"/>
    </source>
</evidence>
<dbReference type="SMART" id="SM00487">
    <property type="entry name" value="DEXDc"/>
    <property type="match status" value="1"/>
</dbReference>
<dbReference type="GO" id="GO:0006270">
    <property type="term" value="P:DNA replication initiation"/>
    <property type="evidence" value="ECO:0007669"/>
    <property type="project" value="TreeGrafter"/>
</dbReference>
<evidence type="ECO:0000313" key="15">
    <source>
        <dbReference type="Proteomes" id="UP000011686"/>
    </source>
</evidence>
<dbReference type="InterPro" id="IPR014001">
    <property type="entry name" value="Helicase_ATP-bd"/>
</dbReference>
<dbReference type="Gene3D" id="3.40.1440.60">
    <property type="entry name" value="PriA, 3(prime) DNA-binding domain"/>
    <property type="match status" value="1"/>
</dbReference>
<accession>M1LTD5</accession>